<accession>A0A2K3YY18</accession>
<dbReference type="RefSeq" id="WP_103357060.1">
    <property type="nucleotide sequence ID" value="NZ_CP113107.1"/>
</dbReference>
<dbReference type="PROSITE" id="PS51257">
    <property type="entry name" value="PROKAR_LIPOPROTEIN"/>
    <property type="match status" value="1"/>
</dbReference>
<protein>
    <recommendedName>
        <fullName evidence="3">Lipoprotein</fullName>
    </recommendedName>
</protein>
<dbReference type="Proteomes" id="UP000242752">
    <property type="component" value="Unassembled WGS sequence"/>
</dbReference>
<evidence type="ECO:0000313" key="2">
    <source>
        <dbReference type="Proteomes" id="UP000242752"/>
    </source>
</evidence>
<name>A0A2K3YY18_9STAP</name>
<gene>
    <name evidence="1" type="ORF">CD122_00465</name>
</gene>
<evidence type="ECO:0000313" key="1">
    <source>
        <dbReference type="EMBL" id="PNZ30501.1"/>
    </source>
</evidence>
<organism evidence="1 2">
    <name type="scientific">Staphylococcus rostri</name>
    <dbReference type="NCBI Taxonomy" id="522262"/>
    <lineage>
        <taxon>Bacteria</taxon>
        <taxon>Bacillati</taxon>
        <taxon>Bacillota</taxon>
        <taxon>Bacilli</taxon>
        <taxon>Bacillales</taxon>
        <taxon>Staphylococcaceae</taxon>
        <taxon>Staphylococcus</taxon>
    </lineage>
</organism>
<dbReference type="OrthoDB" id="2220048at2"/>
<keyword evidence="2" id="KW-1185">Reference proteome</keyword>
<sequence length="150" mass="17419">MRIKKLIVCLIFSISALVLISCGFNDIGKDVEMEIKREIPKDDTDNLGIVHITKQDKGEMLKVPSNGFKGYVYVVSDKERIESVKNSRFSVNNRTFEDVKTESYDDFNIRYHNKTYFSVKKIDIESNNNELLKFNSNYSKGVLLVYRTMK</sequence>
<dbReference type="EMBL" id="PPRF01000002">
    <property type="protein sequence ID" value="PNZ30501.1"/>
    <property type="molecule type" value="Genomic_DNA"/>
</dbReference>
<evidence type="ECO:0008006" key="3">
    <source>
        <dbReference type="Google" id="ProtNLM"/>
    </source>
</evidence>
<reference evidence="1 2" key="1">
    <citation type="submission" date="2017-08" db="EMBL/GenBank/DDBJ databases">
        <title>Draft genome sequences of 64 type strains of genus Staph aureus.</title>
        <authorList>
            <person name="Cole K."/>
            <person name="Golubchik T."/>
            <person name="Russell J."/>
            <person name="Foster D."/>
            <person name="Llewelyn M."/>
            <person name="Wilson D."/>
            <person name="Crook D."/>
            <person name="Paul J."/>
        </authorList>
    </citation>
    <scope>NUCLEOTIDE SEQUENCE [LARGE SCALE GENOMIC DNA]</scope>
    <source>
        <strain evidence="1 2">DSM 21968</strain>
    </source>
</reference>
<comment type="caution">
    <text evidence="1">The sequence shown here is derived from an EMBL/GenBank/DDBJ whole genome shotgun (WGS) entry which is preliminary data.</text>
</comment>
<dbReference type="AlphaFoldDB" id="A0A2K3YY18"/>
<proteinExistence type="predicted"/>